<dbReference type="CDD" id="cd19973">
    <property type="entry name" value="PBP1_ABC_sugar_binding-like"/>
    <property type="match status" value="1"/>
</dbReference>
<dbReference type="EMBL" id="BSFH01000094">
    <property type="protein sequence ID" value="GLK65727.1"/>
    <property type="molecule type" value="Genomic_DNA"/>
</dbReference>
<dbReference type="PANTHER" id="PTHR46847">
    <property type="entry name" value="D-ALLOSE-BINDING PERIPLASMIC PROTEIN-RELATED"/>
    <property type="match status" value="1"/>
</dbReference>
<evidence type="ECO:0000256" key="1">
    <source>
        <dbReference type="ARBA" id="ARBA00004196"/>
    </source>
</evidence>
<dbReference type="AlphaFoldDB" id="A0AAD3P193"/>
<evidence type="ECO:0000313" key="7">
    <source>
        <dbReference type="Proteomes" id="UP001143349"/>
    </source>
</evidence>
<reference evidence="6" key="1">
    <citation type="journal article" date="2014" name="Int. J. Syst. Evol. Microbiol.">
        <title>Complete genome sequence of Corynebacterium casei LMG S-19264T (=DSM 44701T), isolated from a smear-ripened cheese.</title>
        <authorList>
            <consortium name="US DOE Joint Genome Institute (JGI-PGF)"/>
            <person name="Walter F."/>
            <person name="Albersmeier A."/>
            <person name="Kalinowski J."/>
            <person name="Ruckert C."/>
        </authorList>
    </citation>
    <scope>NUCLEOTIDE SEQUENCE</scope>
    <source>
        <strain evidence="6">VKM B-2222</strain>
    </source>
</reference>
<protein>
    <submittedName>
        <fullName evidence="6">Sugar ABC transporter</fullName>
    </submittedName>
</protein>
<dbReference type="InterPro" id="IPR028082">
    <property type="entry name" value="Peripla_BP_I"/>
</dbReference>
<dbReference type="PANTHER" id="PTHR46847:SF1">
    <property type="entry name" value="D-ALLOSE-BINDING PERIPLASMIC PROTEIN-RELATED"/>
    <property type="match status" value="1"/>
</dbReference>
<accession>A0AAD3P193</accession>
<evidence type="ECO:0000256" key="3">
    <source>
        <dbReference type="ARBA" id="ARBA00022729"/>
    </source>
</evidence>
<organism evidence="6 7">
    <name type="scientific">Paracoccus kondratievae</name>
    <dbReference type="NCBI Taxonomy" id="135740"/>
    <lineage>
        <taxon>Bacteria</taxon>
        <taxon>Pseudomonadati</taxon>
        <taxon>Pseudomonadota</taxon>
        <taxon>Alphaproteobacteria</taxon>
        <taxon>Rhodobacterales</taxon>
        <taxon>Paracoccaceae</taxon>
        <taxon>Paracoccus</taxon>
    </lineage>
</organism>
<evidence type="ECO:0000313" key="6">
    <source>
        <dbReference type="EMBL" id="GLK65727.1"/>
    </source>
</evidence>
<proteinExistence type="inferred from homology"/>
<reference evidence="6" key="2">
    <citation type="submission" date="2023-01" db="EMBL/GenBank/DDBJ databases">
        <authorList>
            <person name="Sun Q."/>
            <person name="Evtushenko L."/>
        </authorList>
    </citation>
    <scope>NUCLEOTIDE SEQUENCE</scope>
    <source>
        <strain evidence="6">VKM B-2222</strain>
    </source>
</reference>
<dbReference type="Gene3D" id="3.40.50.2300">
    <property type="match status" value="2"/>
</dbReference>
<dbReference type="Proteomes" id="UP001143349">
    <property type="component" value="Unassembled WGS sequence"/>
</dbReference>
<evidence type="ECO:0000259" key="5">
    <source>
        <dbReference type="Pfam" id="PF13407"/>
    </source>
</evidence>
<dbReference type="RefSeq" id="WP_010394264.1">
    <property type="nucleotide sequence ID" value="NZ_BSFH01000094.1"/>
</dbReference>
<comment type="similarity">
    <text evidence="2">Belongs to the bacterial solute-binding protein 2 family.</text>
</comment>
<comment type="caution">
    <text evidence="6">The sequence shown here is derived from an EMBL/GenBank/DDBJ whole genome shotgun (WGS) entry which is preliminary data.</text>
</comment>
<feature type="chain" id="PRO_5041920377" evidence="4">
    <location>
        <begin position="24"/>
        <end position="339"/>
    </location>
</feature>
<evidence type="ECO:0000256" key="2">
    <source>
        <dbReference type="ARBA" id="ARBA00007639"/>
    </source>
</evidence>
<feature type="signal peptide" evidence="4">
    <location>
        <begin position="1"/>
        <end position="23"/>
    </location>
</feature>
<dbReference type="GO" id="GO:0030313">
    <property type="term" value="C:cell envelope"/>
    <property type="evidence" value="ECO:0007669"/>
    <property type="project" value="UniProtKB-SubCell"/>
</dbReference>
<dbReference type="GO" id="GO:0030246">
    <property type="term" value="F:carbohydrate binding"/>
    <property type="evidence" value="ECO:0007669"/>
    <property type="project" value="UniProtKB-ARBA"/>
</dbReference>
<gene>
    <name evidence="6" type="primary">frcB</name>
    <name evidence="6" type="ORF">GCM10017635_32040</name>
</gene>
<dbReference type="Pfam" id="PF13407">
    <property type="entry name" value="Peripla_BP_4"/>
    <property type="match status" value="1"/>
</dbReference>
<dbReference type="SUPFAM" id="SSF53822">
    <property type="entry name" value="Periplasmic binding protein-like I"/>
    <property type="match status" value="1"/>
</dbReference>
<keyword evidence="7" id="KW-1185">Reference proteome</keyword>
<name>A0AAD3P193_9RHOB</name>
<comment type="subcellular location">
    <subcellularLocation>
        <location evidence="1">Cell envelope</location>
    </subcellularLocation>
</comment>
<keyword evidence="3 4" id="KW-0732">Signal</keyword>
<evidence type="ECO:0000256" key="4">
    <source>
        <dbReference type="SAM" id="SignalP"/>
    </source>
</evidence>
<feature type="domain" description="Periplasmic binding protein" evidence="5">
    <location>
        <begin position="30"/>
        <end position="300"/>
    </location>
</feature>
<dbReference type="InterPro" id="IPR025997">
    <property type="entry name" value="SBP_2_dom"/>
</dbReference>
<sequence>MKPILSTVAFLGLCAAFAASAGAAEISACLITKTDSNPFFAKMREGAVARAKEVGIELKTFAGKYDGDHEAQVAAIETCMFEGVKGILMSPNDSAAIVPLVEQARNAGILFITLDSPLDPVDAADATFGTDNFKAGELIGKWAAAQLGDKAAEARIGFLDLNASQVAVDYQRDQGFMSGFGIDVKDPRVIGDEDDSRIIGHAYTDGAEEGGRKAMETILQINPDVNVVHTINEPAAAGAYEALVAAGREKDVLLVSVDGGCPGVKNIAEGIIGATAQQYPMRMAQMGIDAIKEYAETGKKPELEPGKDFFDTGTTLITDKPVEGLESIDSAEGAKLCWG</sequence>